<dbReference type="SMART" id="SM00922">
    <property type="entry name" value="MR_MLE"/>
    <property type="match status" value="1"/>
</dbReference>
<evidence type="ECO:0000256" key="3">
    <source>
        <dbReference type="ARBA" id="ARBA00022842"/>
    </source>
</evidence>
<evidence type="ECO:0000313" key="8">
    <source>
        <dbReference type="Proteomes" id="UP000644727"/>
    </source>
</evidence>
<accession>A0ABR9W0K6</accession>
<dbReference type="PANTHER" id="PTHR48073:SF2">
    <property type="entry name" value="O-SUCCINYLBENZOATE SYNTHASE"/>
    <property type="match status" value="1"/>
</dbReference>
<protein>
    <recommendedName>
        <fullName evidence="5">Dipeptide epimerase</fullName>
        <ecNumber evidence="5">5.1.1.-</ecNumber>
    </recommendedName>
</protein>
<comment type="caution">
    <text evidence="7">The sequence shown here is derived from an EMBL/GenBank/DDBJ whole genome shotgun (WGS) entry which is preliminary data.</text>
</comment>
<dbReference type="InterPro" id="IPR034603">
    <property type="entry name" value="Dipeptide_epimerase"/>
</dbReference>
<dbReference type="Proteomes" id="UP000644727">
    <property type="component" value="Unassembled WGS sequence"/>
</dbReference>
<sequence>MTGRPAPRTPGGTPEPALPVSAVALELEVAAVRMHRHAAPLLRPFVTAARRTEAVEYLAIEVELRAGVIGQGTAADTKPVTGEDLASITTAVEGPITAALTGARGTIAELSALLAQSVQRASSARAAVDVALHDAWGKAAGRPLVELLGGAVHTRIESDMTVSLEEPEVMAQHARAAAAEGYRVLKIKLGRDVEEDRRRLDAVLEAVPGARLRLDANQGWSVQQAIEIIGAFEADGLPVDLVEQPVAAADLEGMAQVRRAVSTPIMADESVWTAADARRIAELGAADMLNIKLAKTGGIPEAMAIADVAQHAGLTCMVGAMMEPSITITGAAHVALAHPAITMVALDSPDWLTTRHPSGGYKVQEGWLALTGGPGLGMELLRPDQDPPR</sequence>
<dbReference type="InterPro" id="IPR013341">
    <property type="entry name" value="Mandelate_racemase_N_dom"/>
</dbReference>
<dbReference type="CDD" id="cd03319">
    <property type="entry name" value="L-Ala-DL-Glu_epimerase"/>
    <property type="match status" value="1"/>
</dbReference>
<evidence type="ECO:0000256" key="4">
    <source>
        <dbReference type="ARBA" id="ARBA00023235"/>
    </source>
</evidence>
<gene>
    <name evidence="7" type="ORF">IOE58_07085</name>
</gene>
<dbReference type="Gene3D" id="3.30.390.10">
    <property type="entry name" value="Enolase-like, N-terminal domain"/>
    <property type="match status" value="1"/>
</dbReference>
<evidence type="ECO:0000256" key="1">
    <source>
        <dbReference type="ARBA" id="ARBA00008031"/>
    </source>
</evidence>
<dbReference type="EMBL" id="JADEYR010000005">
    <property type="protein sequence ID" value="MBE9403959.1"/>
    <property type="molecule type" value="Genomic_DNA"/>
</dbReference>
<dbReference type="InterPro" id="IPR029017">
    <property type="entry name" value="Enolase-like_N"/>
</dbReference>
<comment type="similarity">
    <text evidence="1 5">Belongs to the mandelate racemase/muconate lactonizing enzyme family.</text>
</comment>
<feature type="domain" description="Mandelate racemase/muconate lactonizing enzyme C-terminal" evidence="6">
    <location>
        <begin position="167"/>
        <end position="264"/>
    </location>
</feature>
<dbReference type="SFLD" id="SFLDS00001">
    <property type="entry name" value="Enolase"/>
    <property type="match status" value="1"/>
</dbReference>
<dbReference type="InterPro" id="IPR029065">
    <property type="entry name" value="Enolase_C-like"/>
</dbReference>
<dbReference type="SFLD" id="SFLDG00180">
    <property type="entry name" value="muconate_cycloisomerase"/>
    <property type="match status" value="1"/>
</dbReference>
<dbReference type="SFLD" id="SFLDF00009">
    <property type="entry name" value="o-succinylbenzoate_synthase"/>
    <property type="match status" value="1"/>
</dbReference>
<proteinExistence type="inferred from homology"/>
<dbReference type="InterPro" id="IPR013342">
    <property type="entry name" value="Mandelate_racemase_C"/>
</dbReference>
<comment type="cofactor">
    <cofactor evidence="5">
        <name>Mg(2+)</name>
        <dbReference type="ChEBI" id="CHEBI:18420"/>
    </cofactor>
    <text evidence="5">Binds 1 Mg(2+) ion per subunit.</text>
</comment>
<dbReference type="PANTHER" id="PTHR48073">
    <property type="entry name" value="O-SUCCINYLBENZOATE SYNTHASE-RELATED"/>
    <property type="match status" value="1"/>
</dbReference>
<reference evidence="7 8" key="1">
    <citation type="submission" date="2020-10" db="EMBL/GenBank/DDBJ databases">
        <title>Draft genome and description of Brachybacterium epidermidis sp nov.</title>
        <authorList>
            <person name="Boxberger M."/>
            <person name="La Scola B."/>
        </authorList>
    </citation>
    <scope>NUCLEOTIDE SEQUENCE [LARGE SCALE GENOMIC DNA]</scope>
    <source>
        <strain evidence="7 8">Marseille-Q2903</strain>
    </source>
</reference>
<evidence type="ECO:0000256" key="2">
    <source>
        <dbReference type="ARBA" id="ARBA00022723"/>
    </source>
</evidence>
<keyword evidence="2 5" id="KW-0479">Metal-binding</keyword>
<keyword evidence="3 5" id="KW-0460">Magnesium</keyword>
<dbReference type="Pfam" id="PF02746">
    <property type="entry name" value="MR_MLE_N"/>
    <property type="match status" value="1"/>
</dbReference>
<evidence type="ECO:0000259" key="6">
    <source>
        <dbReference type="SMART" id="SM00922"/>
    </source>
</evidence>
<dbReference type="PROSITE" id="PS00908">
    <property type="entry name" value="MR_MLE_1"/>
    <property type="match status" value="1"/>
</dbReference>
<dbReference type="InterPro" id="IPR036849">
    <property type="entry name" value="Enolase-like_C_sf"/>
</dbReference>
<dbReference type="Pfam" id="PF13378">
    <property type="entry name" value="MR_MLE_C"/>
    <property type="match status" value="1"/>
</dbReference>
<dbReference type="RefSeq" id="WP_193865697.1">
    <property type="nucleotide sequence ID" value="NZ_JADEYR010000005.1"/>
</dbReference>
<name>A0ABR9W0K6_9MICO</name>
<dbReference type="SUPFAM" id="SSF51604">
    <property type="entry name" value="Enolase C-terminal domain-like"/>
    <property type="match status" value="1"/>
</dbReference>
<keyword evidence="4 5" id="KW-0413">Isomerase</keyword>
<dbReference type="InterPro" id="IPR018110">
    <property type="entry name" value="Mandel_Rmase/mucon_lact_enz_CS"/>
</dbReference>
<organism evidence="7 8">
    <name type="scientific">Brachybacterium epidermidis</name>
    <dbReference type="NCBI Taxonomy" id="2781983"/>
    <lineage>
        <taxon>Bacteria</taxon>
        <taxon>Bacillati</taxon>
        <taxon>Actinomycetota</taxon>
        <taxon>Actinomycetes</taxon>
        <taxon>Micrococcales</taxon>
        <taxon>Dermabacteraceae</taxon>
        <taxon>Brachybacterium</taxon>
    </lineage>
</organism>
<evidence type="ECO:0000313" key="7">
    <source>
        <dbReference type="EMBL" id="MBE9403959.1"/>
    </source>
</evidence>
<dbReference type="EC" id="5.1.1.-" evidence="5"/>
<dbReference type="SUPFAM" id="SSF54826">
    <property type="entry name" value="Enolase N-terminal domain-like"/>
    <property type="match status" value="1"/>
</dbReference>
<keyword evidence="8" id="KW-1185">Reference proteome</keyword>
<evidence type="ECO:0000256" key="5">
    <source>
        <dbReference type="RuleBase" id="RU366006"/>
    </source>
</evidence>
<dbReference type="Gene3D" id="3.20.20.120">
    <property type="entry name" value="Enolase-like C-terminal domain"/>
    <property type="match status" value="1"/>
</dbReference>